<dbReference type="AlphaFoldDB" id="A0A2W1MV38"/>
<organism evidence="1 2">
    <name type="scientific">Putridiphycobacter roseus</name>
    <dbReference type="NCBI Taxonomy" id="2219161"/>
    <lineage>
        <taxon>Bacteria</taxon>
        <taxon>Pseudomonadati</taxon>
        <taxon>Bacteroidota</taxon>
        <taxon>Flavobacteriia</taxon>
        <taxon>Flavobacteriales</taxon>
        <taxon>Crocinitomicaceae</taxon>
        <taxon>Putridiphycobacter</taxon>
    </lineage>
</organism>
<evidence type="ECO:0000313" key="2">
    <source>
        <dbReference type="Proteomes" id="UP000249248"/>
    </source>
</evidence>
<dbReference type="Proteomes" id="UP000249248">
    <property type="component" value="Unassembled WGS sequence"/>
</dbReference>
<evidence type="ECO:0000313" key="1">
    <source>
        <dbReference type="EMBL" id="PZE15949.1"/>
    </source>
</evidence>
<dbReference type="EMBL" id="QKSB01000014">
    <property type="protein sequence ID" value="PZE15949.1"/>
    <property type="molecule type" value="Genomic_DNA"/>
</dbReference>
<dbReference type="RefSeq" id="WP_111064451.1">
    <property type="nucleotide sequence ID" value="NZ_JBHUCU010000012.1"/>
</dbReference>
<sequence>MAKVIIDIPEVELALYNQLISENTQIERKGKTMPYTAINGHMFSFLDKTGTMALRLSEKDRTLFIDTFNTQLMTQHGRVMKDFVEIPNTLLKEGKKLAIYLQKSADYTASLKPKPSKK</sequence>
<name>A0A2W1MV38_9FLAO</name>
<accession>A0A2W1MV38</accession>
<dbReference type="OrthoDB" id="129437at2"/>
<reference evidence="1 2" key="1">
    <citation type="submission" date="2018-06" db="EMBL/GenBank/DDBJ databases">
        <title>The draft genome sequence of Crocinitomix sp. SM1701.</title>
        <authorList>
            <person name="Zhang X."/>
        </authorList>
    </citation>
    <scope>NUCLEOTIDE SEQUENCE [LARGE SCALE GENOMIC DNA]</scope>
    <source>
        <strain evidence="1 2">SM1701</strain>
    </source>
</reference>
<protein>
    <recommendedName>
        <fullName evidence="3">TfoX N-terminal domain-containing protein</fullName>
    </recommendedName>
</protein>
<keyword evidence="2" id="KW-1185">Reference proteome</keyword>
<comment type="caution">
    <text evidence="1">The sequence shown here is derived from an EMBL/GenBank/DDBJ whole genome shotgun (WGS) entry which is preliminary data.</text>
</comment>
<gene>
    <name evidence="1" type="ORF">DNU06_15695</name>
</gene>
<evidence type="ECO:0008006" key="3">
    <source>
        <dbReference type="Google" id="ProtNLM"/>
    </source>
</evidence>
<proteinExistence type="predicted"/>